<evidence type="ECO:0000313" key="2">
    <source>
        <dbReference type="EMBL" id="KAF6413584.1"/>
    </source>
</evidence>
<dbReference type="Proteomes" id="UP000550707">
    <property type="component" value="Unassembled WGS sequence"/>
</dbReference>
<accession>A0A7J8CRN6</accession>
<dbReference type="SUPFAM" id="SSF81321">
    <property type="entry name" value="Family A G protein-coupled receptor-like"/>
    <property type="match status" value="1"/>
</dbReference>
<keyword evidence="1" id="KW-1133">Transmembrane helix</keyword>
<keyword evidence="1" id="KW-0812">Transmembrane</keyword>
<comment type="caution">
    <text evidence="2">The sequence shown here is derived from an EMBL/GenBank/DDBJ whole genome shotgun (WGS) entry which is preliminary data.</text>
</comment>
<reference evidence="2 3" key="1">
    <citation type="journal article" date="2020" name="Nature">
        <title>Six reference-quality genomes reveal evolution of bat adaptations.</title>
        <authorList>
            <person name="Jebb D."/>
            <person name="Huang Z."/>
            <person name="Pippel M."/>
            <person name="Hughes G.M."/>
            <person name="Lavrichenko K."/>
            <person name="Devanna P."/>
            <person name="Winkler S."/>
            <person name="Jermiin L.S."/>
            <person name="Skirmuntt E.C."/>
            <person name="Katzourakis A."/>
            <person name="Burkitt-Gray L."/>
            <person name="Ray D.A."/>
            <person name="Sullivan K.A.M."/>
            <person name="Roscito J.G."/>
            <person name="Kirilenko B.M."/>
            <person name="Davalos L.M."/>
            <person name="Corthals A.P."/>
            <person name="Power M.L."/>
            <person name="Jones G."/>
            <person name="Ransome R.D."/>
            <person name="Dechmann D.K.N."/>
            <person name="Locatelli A.G."/>
            <person name="Puechmaille S.J."/>
            <person name="Fedrigo O."/>
            <person name="Jarvis E.D."/>
            <person name="Hiller M."/>
            <person name="Vernes S.C."/>
            <person name="Myers E.W."/>
            <person name="Teeling E.C."/>
        </authorList>
    </citation>
    <scope>NUCLEOTIDE SEQUENCE [LARGE SCALE GENOMIC DNA]</scope>
    <source>
        <strain evidence="2">MMolMol1</strain>
        <tissue evidence="2">Muscle</tissue>
    </source>
</reference>
<evidence type="ECO:0000313" key="3">
    <source>
        <dbReference type="Proteomes" id="UP000550707"/>
    </source>
</evidence>
<sequence length="159" mass="17155">MMPSSVRATGFLLSLVQAVAIFRLSFCNTLSEHFFCGVRPVLDLACVTPIISDILTLVINLLVISVPATFLLTSCVLLISTILKTDSAENQKTFATCTSHLTMAVPPLLTARVSGLKTTDYSGAFLSRVDSTAFLIRYGPHGCKSFHDSEPVTTTLRIA</sequence>
<organism evidence="2 3">
    <name type="scientific">Molossus molossus</name>
    <name type="common">Pallas' mastiff bat</name>
    <name type="synonym">Vespertilio molossus</name>
    <dbReference type="NCBI Taxonomy" id="27622"/>
    <lineage>
        <taxon>Eukaryota</taxon>
        <taxon>Metazoa</taxon>
        <taxon>Chordata</taxon>
        <taxon>Craniata</taxon>
        <taxon>Vertebrata</taxon>
        <taxon>Euteleostomi</taxon>
        <taxon>Mammalia</taxon>
        <taxon>Eutheria</taxon>
        <taxon>Laurasiatheria</taxon>
        <taxon>Chiroptera</taxon>
        <taxon>Yangochiroptera</taxon>
        <taxon>Molossidae</taxon>
        <taxon>Molossus</taxon>
    </lineage>
</organism>
<feature type="transmembrane region" description="Helical" evidence="1">
    <location>
        <begin position="57"/>
        <end position="83"/>
    </location>
</feature>
<proteinExistence type="predicted"/>
<dbReference type="InParanoid" id="A0A7J8CRN6"/>
<dbReference type="PANTHER" id="PTHR26453">
    <property type="entry name" value="OLFACTORY RECEPTOR"/>
    <property type="match status" value="1"/>
</dbReference>
<keyword evidence="3" id="KW-1185">Reference proteome</keyword>
<gene>
    <name evidence="2" type="ORF">HJG59_009778</name>
</gene>
<protein>
    <submittedName>
        <fullName evidence="2">Uncharacterized protein</fullName>
    </submittedName>
</protein>
<keyword evidence="1" id="KW-0472">Membrane</keyword>
<dbReference type="AlphaFoldDB" id="A0A7J8CRN6"/>
<dbReference type="EMBL" id="JACASF010000020">
    <property type="protein sequence ID" value="KAF6413584.1"/>
    <property type="molecule type" value="Genomic_DNA"/>
</dbReference>
<name>A0A7J8CRN6_MOLMO</name>
<evidence type="ECO:0000256" key="1">
    <source>
        <dbReference type="SAM" id="Phobius"/>
    </source>
</evidence>